<evidence type="ECO:0000313" key="1">
    <source>
        <dbReference type="EMBL" id="MFC0049753.1"/>
    </source>
</evidence>
<reference evidence="1 2" key="1">
    <citation type="submission" date="2024-09" db="EMBL/GenBank/DDBJ databases">
        <authorList>
            <person name="Sun Q."/>
            <person name="Mori K."/>
        </authorList>
    </citation>
    <scope>NUCLEOTIDE SEQUENCE [LARGE SCALE GENOMIC DNA]</scope>
    <source>
        <strain evidence="1 2">KCTC 23315</strain>
    </source>
</reference>
<sequence>MLKQLLASAGIGACKIDTQLANNQCVPGGSLSGQILIQGGAVAQQINGFSLALMTRVKVKTDNGEHYQNFSLQRFRLSEAMLVEAGARHQLPFELRLSAELPVTHLPNHTVGKVWLCTEADITMALDPSDNDLLRIDASPLVLNCISAMLELGYQLQKVDVEKGYLQVPGKRSQSGCYQEFEFRPRQWLSGIKEVELSFIPDGADTLLLVEVDRSFRGDSYRTVRLSPQATSAQVQQALRGILG</sequence>
<dbReference type="EMBL" id="JBHLXP010000004">
    <property type="protein sequence ID" value="MFC0049753.1"/>
    <property type="molecule type" value="Genomic_DNA"/>
</dbReference>
<accession>A0ABV6BI40</accession>
<dbReference type="InterPro" id="IPR009776">
    <property type="entry name" value="Spore_0_M"/>
</dbReference>
<dbReference type="PANTHER" id="PTHR40053">
    <property type="entry name" value="SPORULATION-CONTROL PROTEIN SPO0M"/>
    <property type="match status" value="1"/>
</dbReference>
<evidence type="ECO:0000313" key="2">
    <source>
        <dbReference type="Proteomes" id="UP001589813"/>
    </source>
</evidence>
<name>A0ABV6BI40_9GAMM</name>
<organism evidence="1 2">
    <name type="scientific">Rheinheimera tilapiae</name>
    <dbReference type="NCBI Taxonomy" id="875043"/>
    <lineage>
        <taxon>Bacteria</taxon>
        <taxon>Pseudomonadati</taxon>
        <taxon>Pseudomonadota</taxon>
        <taxon>Gammaproteobacteria</taxon>
        <taxon>Chromatiales</taxon>
        <taxon>Chromatiaceae</taxon>
        <taxon>Rheinheimera</taxon>
    </lineage>
</organism>
<dbReference type="Pfam" id="PF07070">
    <property type="entry name" value="Spo0M"/>
    <property type="match status" value="1"/>
</dbReference>
<dbReference type="PANTHER" id="PTHR40053:SF1">
    <property type="entry name" value="SPORULATION-CONTROL PROTEIN SPO0M"/>
    <property type="match status" value="1"/>
</dbReference>
<keyword evidence="2" id="KW-1185">Reference proteome</keyword>
<protein>
    <submittedName>
        <fullName evidence="1">Sporulation protein</fullName>
    </submittedName>
</protein>
<dbReference type="RefSeq" id="WP_377246212.1">
    <property type="nucleotide sequence ID" value="NZ_JBHLXP010000004.1"/>
</dbReference>
<proteinExistence type="predicted"/>
<comment type="caution">
    <text evidence="1">The sequence shown here is derived from an EMBL/GenBank/DDBJ whole genome shotgun (WGS) entry which is preliminary data.</text>
</comment>
<gene>
    <name evidence="1" type="ORF">ACFFJP_15750</name>
</gene>
<dbReference type="Proteomes" id="UP001589813">
    <property type="component" value="Unassembled WGS sequence"/>
</dbReference>